<evidence type="ECO:0000313" key="1">
    <source>
        <dbReference type="EMBL" id="NYG56015.1"/>
    </source>
</evidence>
<dbReference type="EMBL" id="JACCAC010000001">
    <property type="protein sequence ID" value="NYG56015.1"/>
    <property type="molecule type" value="Genomic_DNA"/>
</dbReference>
<accession>A0A7Y9RY15</accession>
<protein>
    <submittedName>
        <fullName evidence="1">Uncharacterized protein (DUF1015 family)</fullName>
    </submittedName>
</protein>
<comment type="caution">
    <text evidence="1">The sequence shown here is derived from an EMBL/GenBank/DDBJ whole genome shotgun (WGS) entry which is preliminary data.</text>
</comment>
<gene>
    <name evidence="1" type="ORF">BJ989_002319</name>
</gene>
<dbReference type="PANTHER" id="PTHR36454:SF1">
    <property type="entry name" value="DUF1015 DOMAIN-CONTAINING PROTEIN"/>
    <property type="match status" value="1"/>
</dbReference>
<name>A0A7Y9RY15_9ACTN</name>
<dbReference type="Pfam" id="PF06245">
    <property type="entry name" value="DUF1015"/>
    <property type="match status" value="1"/>
</dbReference>
<dbReference type="RefSeq" id="WP_179518359.1">
    <property type="nucleotide sequence ID" value="NZ_JACCAC010000001.1"/>
</dbReference>
<dbReference type="PANTHER" id="PTHR36454">
    <property type="entry name" value="LMO2823 PROTEIN"/>
    <property type="match status" value="1"/>
</dbReference>
<sequence length="374" mass="40839">MDSSDDVAPPAVAAPLRLEPFRAMTLTGGRVGDPASARAFARPYRDVARRLARWERAGRLTRDREPAVYLHEYTVGGITVRGLVGALDLSRRARADQLPAVLPHEAIHLRQSQDLADRMREMELNPAPILLVHRGPAEVRDLVRAVARREPDHHLQDRAGHSQRVWAVRALDELALLERGLSGTHALLADGHHRYAAYLTLQAAAPGTAWDRGLAMLVDQDDTPLFLGAIHRVLERTTLADVADAVGRLPGLTCTPAAEMTAIAALAADTMVLTDGTAWAVLRMTARDRPAVEVLHEDLVPRLPRTGGGVTHHHSVHDLLTRMDRDRDVAVLMPAPDFDLVLSTVAAGRLLPEKATSFQPKPPLGVVMRSLRDG</sequence>
<dbReference type="Proteomes" id="UP000544110">
    <property type="component" value="Unassembled WGS sequence"/>
</dbReference>
<dbReference type="AlphaFoldDB" id="A0A7Y9RY15"/>
<keyword evidence="2" id="KW-1185">Reference proteome</keyword>
<reference evidence="1 2" key="1">
    <citation type="submission" date="2020-07" db="EMBL/GenBank/DDBJ databases">
        <title>Sequencing the genomes of 1000 actinobacteria strains.</title>
        <authorList>
            <person name="Klenk H.-P."/>
        </authorList>
    </citation>
    <scope>NUCLEOTIDE SEQUENCE [LARGE SCALE GENOMIC DNA]</scope>
    <source>
        <strain evidence="1 2">DSM 24552</strain>
    </source>
</reference>
<dbReference type="InterPro" id="IPR008323">
    <property type="entry name" value="UCP033563"/>
</dbReference>
<evidence type="ECO:0000313" key="2">
    <source>
        <dbReference type="Proteomes" id="UP000544110"/>
    </source>
</evidence>
<organism evidence="1 2">
    <name type="scientific">Nocardioides perillae</name>
    <dbReference type="NCBI Taxonomy" id="1119534"/>
    <lineage>
        <taxon>Bacteria</taxon>
        <taxon>Bacillati</taxon>
        <taxon>Actinomycetota</taxon>
        <taxon>Actinomycetes</taxon>
        <taxon>Propionibacteriales</taxon>
        <taxon>Nocardioidaceae</taxon>
        <taxon>Nocardioides</taxon>
    </lineage>
</organism>
<proteinExistence type="predicted"/>